<sequence length="165" mass="19146">MWIGFWVYALSQLPDGPTLSYPPTIGLPEWNSDDVPRFLFRMFDPSCSGQTDDDMVASPMSISEHLSKYSKFDIFKWSKWKPEKATEMLYRYLAQQWPTSSSGVNDYPDNLMSWSSSLPSVIQAALWSRDHEGYTQDEVKIVAVDTTTFRRGQFARDRKLPRTFH</sequence>
<dbReference type="AlphaFoldDB" id="A0AAE0M2L9"/>
<dbReference type="EMBL" id="JAUEDM010000005">
    <property type="protein sequence ID" value="KAK3316488.1"/>
    <property type="molecule type" value="Genomic_DNA"/>
</dbReference>
<reference evidence="1" key="1">
    <citation type="journal article" date="2023" name="Mol. Phylogenet. Evol.">
        <title>Genome-scale phylogeny and comparative genomics of the fungal order Sordariales.</title>
        <authorList>
            <person name="Hensen N."/>
            <person name="Bonometti L."/>
            <person name="Westerberg I."/>
            <person name="Brannstrom I.O."/>
            <person name="Guillou S."/>
            <person name="Cros-Aarteil S."/>
            <person name="Calhoun S."/>
            <person name="Haridas S."/>
            <person name="Kuo A."/>
            <person name="Mondo S."/>
            <person name="Pangilinan J."/>
            <person name="Riley R."/>
            <person name="LaButti K."/>
            <person name="Andreopoulos B."/>
            <person name="Lipzen A."/>
            <person name="Chen C."/>
            <person name="Yan M."/>
            <person name="Daum C."/>
            <person name="Ng V."/>
            <person name="Clum A."/>
            <person name="Steindorff A."/>
            <person name="Ohm R.A."/>
            <person name="Martin F."/>
            <person name="Silar P."/>
            <person name="Natvig D.O."/>
            <person name="Lalanne C."/>
            <person name="Gautier V."/>
            <person name="Ament-Velasquez S.L."/>
            <person name="Kruys A."/>
            <person name="Hutchinson M.I."/>
            <person name="Powell A.J."/>
            <person name="Barry K."/>
            <person name="Miller A.N."/>
            <person name="Grigoriev I.V."/>
            <person name="Debuchy R."/>
            <person name="Gladieux P."/>
            <person name="Hiltunen Thoren M."/>
            <person name="Johannesson H."/>
        </authorList>
    </citation>
    <scope>NUCLEOTIDE SEQUENCE</scope>
    <source>
        <strain evidence="1">CBS 118394</strain>
    </source>
</reference>
<organism evidence="1 2">
    <name type="scientific">Apodospora peruviana</name>
    <dbReference type="NCBI Taxonomy" id="516989"/>
    <lineage>
        <taxon>Eukaryota</taxon>
        <taxon>Fungi</taxon>
        <taxon>Dikarya</taxon>
        <taxon>Ascomycota</taxon>
        <taxon>Pezizomycotina</taxon>
        <taxon>Sordariomycetes</taxon>
        <taxon>Sordariomycetidae</taxon>
        <taxon>Sordariales</taxon>
        <taxon>Lasiosphaeriaceae</taxon>
        <taxon>Apodospora</taxon>
    </lineage>
</organism>
<evidence type="ECO:0000313" key="1">
    <source>
        <dbReference type="EMBL" id="KAK3316488.1"/>
    </source>
</evidence>
<evidence type="ECO:0000313" key="2">
    <source>
        <dbReference type="Proteomes" id="UP001283341"/>
    </source>
</evidence>
<proteinExistence type="predicted"/>
<protein>
    <submittedName>
        <fullName evidence="1">Uncharacterized protein</fullName>
    </submittedName>
</protein>
<keyword evidence="2" id="KW-1185">Reference proteome</keyword>
<comment type="caution">
    <text evidence="1">The sequence shown here is derived from an EMBL/GenBank/DDBJ whole genome shotgun (WGS) entry which is preliminary data.</text>
</comment>
<accession>A0AAE0M2L9</accession>
<reference evidence="1" key="2">
    <citation type="submission" date="2023-06" db="EMBL/GenBank/DDBJ databases">
        <authorList>
            <consortium name="Lawrence Berkeley National Laboratory"/>
            <person name="Haridas S."/>
            <person name="Hensen N."/>
            <person name="Bonometti L."/>
            <person name="Westerberg I."/>
            <person name="Brannstrom I.O."/>
            <person name="Guillou S."/>
            <person name="Cros-Aarteil S."/>
            <person name="Calhoun S."/>
            <person name="Kuo A."/>
            <person name="Mondo S."/>
            <person name="Pangilinan J."/>
            <person name="Riley R."/>
            <person name="Labutti K."/>
            <person name="Andreopoulos B."/>
            <person name="Lipzen A."/>
            <person name="Chen C."/>
            <person name="Yanf M."/>
            <person name="Daum C."/>
            <person name="Ng V."/>
            <person name="Clum A."/>
            <person name="Steindorff A."/>
            <person name="Ohm R."/>
            <person name="Martin F."/>
            <person name="Silar P."/>
            <person name="Natvig D."/>
            <person name="Lalanne C."/>
            <person name="Gautier V."/>
            <person name="Ament-Velasquez S.L."/>
            <person name="Kruys A."/>
            <person name="Hutchinson M.I."/>
            <person name="Powell A.J."/>
            <person name="Barry K."/>
            <person name="Miller A.N."/>
            <person name="Grigoriev I.V."/>
            <person name="Debuchy R."/>
            <person name="Gladieux P."/>
            <person name="Thoren M.H."/>
            <person name="Johannesson H."/>
        </authorList>
    </citation>
    <scope>NUCLEOTIDE SEQUENCE</scope>
    <source>
        <strain evidence="1">CBS 118394</strain>
    </source>
</reference>
<dbReference type="Proteomes" id="UP001283341">
    <property type="component" value="Unassembled WGS sequence"/>
</dbReference>
<name>A0AAE0M2L9_9PEZI</name>
<gene>
    <name evidence="1" type="ORF">B0H66DRAFT_296359</name>
</gene>